<dbReference type="EMBL" id="CP006773">
    <property type="protein sequence ID" value="AHD02808.1"/>
    <property type="molecule type" value="Genomic_DNA"/>
</dbReference>
<evidence type="ECO:0000313" key="1">
    <source>
        <dbReference type="EMBL" id="AHD02808.1"/>
    </source>
</evidence>
<dbReference type="STRING" id="999552.METH_00210"/>
<sequence>MIAGRSMPQMAHRMRKLARLAAAFDADSGQFVRIRRALHWRRCKCCRIFCARIHGTLCNGS</sequence>
<dbReference type="KEGG" id="lmd:METH_00210"/>
<dbReference type="AlphaFoldDB" id="V9VY05"/>
<evidence type="ECO:0000313" key="2">
    <source>
        <dbReference type="Proteomes" id="UP000018780"/>
    </source>
</evidence>
<accession>V9VY05</accession>
<dbReference type="Proteomes" id="UP000018780">
    <property type="component" value="Chromosome"/>
</dbReference>
<reference evidence="1 2" key="1">
    <citation type="submission" date="2013-09" db="EMBL/GenBank/DDBJ databases">
        <authorList>
            <consortium name="DOE Joint Genome Institute"/>
            <person name="Klenk H.-P."/>
            <person name="Huntemann M."/>
            <person name="Han J."/>
            <person name="Chen A."/>
            <person name="Kyrpides N."/>
            <person name="Mavromatis K."/>
            <person name="Markowitz V."/>
            <person name="Palaniappan K."/>
            <person name="Ivanova N."/>
            <person name="Schaumberg A."/>
            <person name="Pati A."/>
            <person name="Liolios K."/>
            <person name="Nordberg H.P."/>
            <person name="Cantor M.N."/>
            <person name="Hua S.X."/>
            <person name="Woyke T."/>
        </authorList>
    </citation>
    <scope>NUCLEOTIDE SEQUENCE [LARGE SCALE GENOMIC DNA]</scope>
    <source>
        <strain evidence="1 2">DSM 14336</strain>
    </source>
</reference>
<organism evidence="1 2">
    <name type="scientific">Leisingera methylohalidivorans DSM 14336</name>
    <dbReference type="NCBI Taxonomy" id="999552"/>
    <lineage>
        <taxon>Bacteria</taxon>
        <taxon>Pseudomonadati</taxon>
        <taxon>Pseudomonadota</taxon>
        <taxon>Alphaproteobacteria</taxon>
        <taxon>Rhodobacterales</taxon>
        <taxon>Roseobacteraceae</taxon>
        <taxon>Leisingera</taxon>
    </lineage>
</organism>
<dbReference type="HOGENOM" id="CLU_2916967_0_0_5"/>
<gene>
    <name evidence="1" type="ORF">METH_00210</name>
</gene>
<protein>
    <submittedName>
        <fullName evidence="1">Uncharacterized protein</fullName>
    </submittedName>
</protein>
<name>V9VY05_9RHOB</name>
<proteinExistence type="predicted"/>
<keyword evidence="2" id="KW-1185">Reference proteome</keyword>